<keyword evidence="1" id="KW-0472">Membrane</keyword>
<accession>A0ABS2HMV9</accession>
<proteinExistence type="predicted"/>
<sequence>MTAPKVPKSFFKMDQTQQQHPDLDEAYTPEKSLLRSTLDFVLMVMGIWFLLGLLSSNCDEE</sequence>
<reference evidence="2 3" key="1">
    <citation type="submission" date="2021-02" db="EMBL/GenBank/DDBJ databases">
        <authorList>
            <person name="Park J.-S."/>
        </authorList>
    </citation>
    <scope>NUCLEOTIDE SEQUENCE [LARGE SCALE GENOMIC DNA]</scope>
    <source>
        <strain evidence="2 3">188UL20-2</strain>
    </source>
</reference>
<comment type="caution">
    <text evidence="2">The sequence shown here is derived from an EMBL/GenBank/DDBJ whole genome shotgun (WGS) entry which is preliminary data.</text>
</comment>
<evidence type="ECO:0000256" key="1">
    <source>
        <dbReference type="SAM" id="Phobius"/>
    </source>
</evidence>
<dbReference type="EMBL" id="JAFEUM010000004">
    <property type="protein sequence ID" value="MBM7037216.1"/>
    <property type="molecule type" value="Genomic_DNA"/>
</dbReference>
<keyword evidence="1" id="KW-0812">Transmembrane</keyword>
<evidence type="ECO:0000313" key="3">
    <source>
        <dbReference type="Proteomes" id="UP000809621"/>
    </source>
</evidence>
<keyword evidence="1" id="KW-1133">Transmembrane helix</keyword>
<dbReference type="RefSeq" id="WP_205158766.1">
    <property type="nucleotide sequence ID" value="NZ_JAFEUM010000004.1"/>
</dbReference>
<keyword evidence="3" id="KW-1185">Reference proteome</keyword>
<gene>
    <name evidence="2" type="ORF">JQC93_12450</name>
</gene>
<evidence type="ECO:0000313" key="2">
    <source>
        <dbReference type="EMBL" id="MBM7037216.1"/>
    </source>
</evidence>
<dbReference type="Proteomes" id="UP000809621">
    <property type="component" value="Unassembled WGS sequence"/>
</dbReference>
<feature type="transmembrane region" description="Helical" evidence="1">
    <location>
        <begin position="33"/>
        <end position="54"/>
    </location>
</feature>
<protein>
    <submittedName>
        <fullName evidence="2">Uncharacterized protein</fullName>
    </submittedName>
</protein>
<organism evidence="2 3">
    <name type="scientific">Vibrio ulleungensis</name>
    <dbReference type="NCBI Taxonomy" id="2807619"/>
    <lineage>
        <taxon>Bacteria</taxon>
        <taxon>Pseudomonadati</taxon>
        <taxon>Pseudomonadota</taxon>
        <taxon>Gammaproteobacteria</taxon>
        <taxon>Vibrionales</taxon>
        <taxon>Vibrionaceae</taxon>
        <taxon>Vibrio</taxon>
    </lineage>
</organism>
<name>A0ABS2HMV9_9VIBR</name>